<keyword evidence="3 5" id="KW-0378">Hydrolase</keyword>
<evidence type="ECO:0000256" key="3">
    <source>
        <dbReference type="ARBA" id="ARBA00022801"/>
    </source>
</evidence>
<reference evidence="9 10" key="1">
    <citation type="submission" date="2019-10" db="EMBL/GenBank/DDBJ databases">
        <title>Vibrio sp. nov., isolated from Coralline algae surface.</title>
        <authorList>
            <person name="Geng Y."/>
            <person name="Zhang X."/>
        </authorList>
    </citation>
    <scope>NUCLEOTIDE SEQUENCE [LARGE SCALE GENOMIC DNA]</scope>
    <source>
        <strain evidence="9 10">SM1977</strain>
    </source>
</reference>
<protein>
    <recommendedName>
        <fullName evidence="5 6">Succinylglutamate desuccinylase</fullName>
        <ecNumber evidence="5 6">3.5.1.96</ecNumber>
    </recommendedName>
</protein>
<organism evidence="9 10">
    <name type="scientific">Vibrio algicola</name>
    <dbReference type="NCBI Taxonomy" id="2662262"/>
    <lineage>
        <taxon>Bacteria</taxon>
        <taxon>Pseudomonadati</taxon>
        <taxon>Pseudomonadota</taxon>
        <taxon>Gammaproteobacteria</taxon>
        <taxon>Vibrionales</taxon>
        <taxon>Vibrionaceae</taxon>
        <taxon>Vibrio</taxon>
    </lineage>
</organism>
<dbReference type="SUPFAM" id="SSF53187">
    <property type="entry name" value="Zn-dependent exopeptidases"/>
    <property type="match status" value="1"/>
</dbReference>
<evidence type="ECO:0000259" key="8">
    <source>
        <dbReference type="Pfam" id="PF24827"/>
    </source>
</evidence>
<dbReference type="Pfam" id="PF04952">
    <property type="entry name" value="AstE_AspA_hybrid"/>
    <property type="match status" value="1"/>
</dbReference>
<comment type="pathway">
    <text evidence="5">Amino-acid degradation; L-arginine degradation via AST pathway; L-glutamate and succinate from L-arginine: step 5/5.</text>
</comment>
<accession>A0A5Q0TI36</accession>
<dbReference type="NCBIfam" id="NF003706">
    <property type="entry name" value="PRK05324.1"/>
    <property type="match status" value="1"/>
</dbReference>
<dbReference type="InterPro" id="IPR055438">
    <property type="entry name" value="AstE_AspA_cat"/>
</dbReference>
<feature type="domain" description="Succinylglutamate desuccinylase/Aspartoacylase catalytic" evidence="8">
    <location>
        <begin position="58"/>
        <end position="247"/>
    </location>
</feature>
<feature type="binding site" evidence="5">
    <location>
        <position position="70"/>
    </location>
    <ligand>
        <name>Zn(2+)</name>
        <dbReference type="ChEBI" id="CHEBI:29105"/>
    </ligand>
</feature>
<feature type="active site" evidence="5">
    <location>
        <position position="225"/>
    </location>
</feature>
<dbReference type="Gene3D" id="3.40.630.10">
    <property type="entry name" value="Zn peptidases"/>
    <property type="match status" value="1"/>
</dbReference>
<comment type="catalytic activity">
    <reaction evidence="5">
        <text>N-succinyl-L-glutamate + H2O = L-glutamate + succinate</text>
        <dbReference type="Rhea" id="RHEA:15169"/>
        <dbReference type="ChEBI" id="CHEBI:15377"/>
        <dbReference type="ChEBI" id="CHEBI:29985"/>
        <dbReference type="ChEBI" id="CHEBI:30031"/>
        <dbReference type="ChEBI" id="CHEBI:58763"/>
        <dbReference type="EC" id="3.5.1.96"/>
    </reaction>
</comment>
<dbReference type="Pfam" id="PF24827">
    <property type="entry name" value="AstE_AspA_cat"/>
    <property type="match status" value="1"/>
</dbReference>
<dbReference type="EC" id="3.5.1.96" evidence="5 6"/>
<feature type="domain" description="AstE/AspA barrel-sandwich hybrid" evidence="7">
    <location>
        <begin position="267"/>
        <end position="338"/>
    </location>
</feature>
<proteinExistence type="inferred from homology"/>
<evidence type="ECO:0000256" key="4">
    <source>
        <dbReference type="ARBA" id="ARBA00022833"/>
    </source>
</evidence>
<keyword evidence="10" id="KW-1185">Reference proteome</keyword>
<dbReference type="EMBL" id="CP045700">
    <property type="protein sequence ID" value="QGA66842.1"/>
    <property type="molecule type" value="Genomic_DNA"/>
</dbReference>
<evidence type="ECO:0000259" key="7">
    <source>
        <dbReference type="Pfam" id="PF04952"/>
    </source>
</evidence>
<feature type="binding site" evidence="5">
    <location>
        <position position="161"/>
    </location>
    <ligand>
        <name>Zn(2+)</name>
        <dbReference type="ChEBI" id="CHEBI:29105"/>
    </ligand>
</feature>
<dbReference type="PANTHER" id="PTHR15162:SF7">
    <property type="entry name" value="SUCCINYLGLUTAMATE DESUCCINYLASE"/>
    <property type="match status" value="1"/>
</dbReference>
<dbReference type="GO" id="GO:0008270">
    <property type="term" value="F:zinc ion binding"/>
    <property type="evidence" value="ECO:0007669"/>
    <property type="project" value="UniProtKB-UniRule"/>
</dbReference>
<dbReference type="GO" id="GO:0009017">
    <property type="term" value="F:succinylglutamate desuccinylase activity"/>
    <property type="evidence" value="ECO:0007669"/>
    <property type="project" value="UniProtKB-UniRule"/>
</dbReference>
<keyword evidence="2 5" id="KW-0479">Metal-binding</keyword>
<gene>
    <name evidence="5 9" type="primary">astE</name>
    <name evidence="9" type="ORF">GFB47_15785</name>
</gene>
<dbReference type="InterPro" id="IPR007036">
    <property type="entry name" value="Aste_AspA_hybrid_dom"/>
</dbReference>
<keyword evidence="1 5" id="KW-0056">Arginine metabolism</keyword>
<dbReference type="UniPathway" id="UPA00185">
    <property type="reaction ID" value="UER00283"/>
</dbReference>
<dbReference type="PANTHER" id="PTHR15162">
    <property type="entry name" value="ASPARTOACYLASE"/>
    <property type="match status" value="1"/>
</dbReference>
<dbReference type="GO" id="GO:0019545">
    <property type="term" value="P:L-arginine catabolic process to succinate"/>
    <property type="evidence" value="ECO:0007669"/>
    <property type="project" value="UniProtKB-UniRule"/>
</dbReference>
<dbReference type="GO" id="GO:0016788">
    <property type="term" value="F:hydrolase activity, acting on ester bonds"/>
    <property type="evidence" value="ECO:0007669"/>
    <property type="project" value="UniProtKB-UniRule"/>
</dbReference>
<dbReference type="CDD" id="cd03855">
    <property type="entry name" value="M14_ASTE"/>
    <property type="match status" value="1"/>
</dbReference>
<dbReference type="AlphaFoldDB" id="A0A5Q0TI36"/>
<evidence type="ECO:0000256" key="6">
    <source>
        <dbReference type="NCBIfam" id="TIGR03242"/>
    </source>
</evidence>
<evidence type="ECO:0000256" key="2">
    <source>
        <dbReference type="ARBA" id="ARBA00022723"/>
    </source>
</evidence>
<dbReference type="InterPro" id="IPR022789">
    <property type="entry name" value="ParD"/>
</dbReference>
<dbReference type="Pfam" id="PF03693">
    <property type="entry name" value="ParD_antitoxin"/>
    <property type="match status" value="1"/>
</dbReference>
<feature type="binding site" evidence="5">
    <location>
        <position position="67"/>
    </location>
    <ligand>
        <name>Zn(2+)</name>
        <dbReference type="ChEBI" id="CHEBI:29105"/>
    </ligand>
</feature>
<comment type="cofactor">
    <cofactor evidence="5">
        <name>Zn(2+)</name>
        <dbReference type="ChEBI" id="CHEBI:29105"/>
    </cofactor>
    <text evidence="5">Binds 1 zinc ion per subunit.</text>
</comment>
<evidence type="ECO:0000256" key="1">
    <source>
        <dbReference type="ARBA" id="ARBA00022503"/>
    </source>
</evidence>
<evidence type="ECO:0000313" key="10">
    <source>
        <dbReference type="Proteomes" id="UP000348942"/>
    </source>
</evidence>
<evidence type="ECO:0000256" key="5">
    <source>
        <dbReference type="HAMAP-Rule" id="MF_00767"/>
    </source>
</evidence>
<dbReference type="InterPro" id="IPR016681">
    <property type="entry name" value="SuccinylGlu_desuccinylase"/>
</dbReference>
<dbReference type="HAMAP" id="MF_00767">
    <property type="entry name" value="Arg_catab_AstE"/>
    <property type="match status" value="1"/>
</dbReference>
<evidence type="ECO:0000313" key="9">
    <source>
        <dbReference type="EMBL" id="QGA66842.1"/>
    </source>
</evidence>
<dbReference type="NCBIfam" id="TIGR03242">
    <property type="entry name" value="arg_catab_astE"/>
    <property type="match status" value="1"/>
</dbReference>
<comment type="function">
    <text evidence="5">Transforms N(2)-succinylglutamate into succinate and glutamate.</text>
</comment>
<sequence>MFDFLAESLAGDDISSASGTIKSSASSINWHRPDTGIIVFEPTQDVSGKPDLEHSIDKDVVISCAIHGNETAPVEIVSELVQGLLTGQYPLKVRLMVILGNLNAMRLGERYIDIDLNRLFCGAHANHSSNLETLRAEKLEQQVGEFYQAEPQHSRWHFDLHTAIKPSRHIRFGLLPFVESGQYCPSIMNWLQSVGLEALVINHAPASTFSYFTSHLFNAESCTLELGKALPFGSNDLSQFEGIRNGLIHLINNNFSSTNPDQKAAPIIYKVAQQLTKVTDQFRFNINENSHNFTEFKQGTLLASDQNTLYMVKENAEYLLFPNSKVKTGFRAGLMLKRVDTLKHLLIKGEKSGIADHDFDSFINELDSEQQKENLSD</sequence>
<name>A0A5Q0TI36_9VIBR</name>
<dbReference type="InterPro" id="IPR050178">
    <property type="entry name" value="AspA/AstE_fam"/>
</dbReference>
<comment type="similarity">
    <text evidence="5">Belongs to the AspA/AstE family. Succinylglutamate desuccinylase subfamily.</text>
</comment>
<dbReference type="GO" id="GO:0019544">
    <property type="term" value="P:L-arginine catabolic process to L-glutamate"/>
    <property type="evidence" value="ECO:0007669"/>
    <property type="project" value="UniProtKB-UniRule"/>
</dbReference>
<dbReference type="Proteomes" id="UP000348942">
    <property type="component" value="Chromosome 2"/>
</dbReference>
<keyword evidence="4 5" id="KW-0862">Zinc</keyword>